<reference evidence="1 2" key="1">
    <citation type="submission" date="2020-08" db="EMBL/GenBank/DDBJ databases">
        <title>Sequencing the genomes of 1000 actinobacteria strains.</title>
        <authorList>
            <person name="Klenk H.-P."/>
        </authorList>
    </citation>
    <scope>NUCLEOTIDE SEQUENCE [LARGE SCALE GENOMIC DNA]</scope>
    <source>
        <strain evidence="1 2">DSM 45486</strain>
    </source>
</reference>
<dbReference type="RefSeq" id="WP_184919341.1">
    <property type="nucleotide sequence ID" value="NZ_JACHMO010000001.1"/>
</dbReference>
<dbReference type="Proteomes" id="UP000552097">
    <property type="component" value="Unassembled WGS sequence"/>
</dbReference>
<dbReference type="PANTHER" id="PTHR38479:SF2">
    <property type="entry name" value="WINGED HELIX DNA-BINDING DOMAIN-CONTAINING PROTEIN"/>
    <property type="match status" value="1"/>
</dbReference>
<dbReference type="AlphaFoldDB" id="A0A7W9HIP4"/>
<organism evidence="1 2">
    <name type="scientific">Saccharothrix ecbatanensis</name>
    <dbReference type="NCBI Taxonomy" id="1105145"/>
    <lineage>
        <taxon>Bacteria</taxon>
        <taxon>Bacillati</taxon>
        <taxon>Actinomycetota</taxon>
        <taxon>Actinomycetes</taxon>
        <taxon>Pseudonocardiales</taxon>
        <taxon>Pseudonocardiaceae</taxon>
        <taxon>Saccharothrix</taxon>
    </lineage>
</organism>
<comment type="caution">
    <text evidence="1">The sequence shown here is derived from an EMBL/GenBank/DDBJ whole genome shotgun (WGS) entry which is preliminary data.</text>
</comment>
<dbReference type="EMBL" id="JACHMO010000001">
    <property type="protein sequence ID" value="MBB5802569.1"/>
    <property type="molecule type" value="Genomic_DNA"/>
</dbReference>
<name>A0A7W9HIP4_9PSEU</name>
<accession>A0A7W9HIP4</accession>
<dbReference type="InterPro" id="IPR009351">
    <property type="entry name" value="AlkZ-like"/>
</dbReference>
<evidence type="ECO:0000313" key="1">
    <source>
        <dbReference type="EMBL" id="MBB5802569.1"/>
    </source>
</evidence>
<gene>
    <name evidence="1" type="ORF">F4560_002337</name>
</gene>
<proteinExistence type="predicted"/>
<keyword evidence="2" id="KW-1185">Reference proteome</keyword>
<dbReference type="PANTHER" id="PTHR38479">
    <property type="entry name" value="LMO0824 PROTEIN"/>
    <property type="match status" value="1"/>
</dbReference>
<evidence type="ECO:0000313" key="2">
    <source>
        <dbReference type="Proteomes" id="UP000552097"/>
    </source>
</evidence>
<sequence length="325" mass="35119">MTAGRARALRMRAQRLTTPARSLPELLRDVLAVQAQDITAAGLAVRARTTGVTPADLVTALDSGDVVRTCAMRGAVHLLRHEDVGWLVALLGPVNVARSRRHRLELGLTDELSAQALAALREVLTEPLTRPQVVARLAEVGVVLDPSTAAAAYLLAYAANKGVVCVGRSTYRLLPHTDDTRHGIPELVRRYLRAYGPATVEDFTAWSGLPAVDAHAAFPFDELVEGKHGWQLPATDAADLDGTVRLLGPFDTFLLGYQDRDLLLDPQHAPLVRGGVGGAPIPHVVVDGQVRGTWRRRDGRIVVEQFGHIPVSELDVEVESVLAWA</sequence>
<protein>
    <recommendedName>
        <fullName evidence="3">Winged helix DNA-binding protein</fullName>
    </recommendedName>
</protein>
<dbReference type="Pfam" id="PF06224">
    <property type="entry name" value="AlkZ-like"/>
    <property type="match status" value="1"/>
</dbReference>
<evidence type="ECO:0008006" key="3">
    <source>
        <dbReference type="Google" id="ProtNLM"/>
    </source>
</evidence>